<organism evidence="2">
    <name type="scientific">marine sediment metagenome</name>
    <dbReference type="NCBI Taxonomy" id="412755"/>
    <lineage>
        <taxon>unclassified sequences</taxon>
        <taxon>metagenomes</taxon>
        <taxon>ecological metagenomes</taxon>
    </lineage>
</organism>
<evidence type="ECO:0000313" key="2">
    <source>
        <dbReference type="EMBL" id="GAH27307.1"/>
    </source>
</evidence>
<sequence length="70" mass="7623">DTDLTLREINVIVDSFTGTLKGLYHPRVKYPQLSMDASSEPVTTPLTNRISDGDSDVNVDMSVDTPSSIP</sequence>
<gene>
    <name evidence="2" type="ORF">S03H2_09925</name>
</gene>
<accession>X1E427</accession>
<feature type="non-terminal residue" evidence="2">
    <location>
        <position position="1"/>
    </location>
</feature>
<dbReference type="EMBL" id="BARU01005139">
    <property type="protein sequence ID" value="GAH27307.1"/>
    <property type="molecule type" value="Genomic_DNA"/>
</dbReference>
<reference evidence="2" key="1">
    <citation type="journal article" date="2014" name="Front. Microbiol.">
        <title>High frequency of phylogenetically diverse reductive dehalogenase-homologous genes in deep subseafloor sedimentary metagenomes.</title>
        <authorList>
            <person name="Kawai M."/>
            <person name="Futagami T."/>
            <person name="Toyoda A."/>
            <person name="Takaki Y."/>
            <person name="Nishi S."/>
            <person name="Hori S."/>
            <person name="Arai W."/>
            <person name="Tsubouchi T."/>
            <person name="Morono Y."/>
            <person name="Uchiyama I."/>
            <person name="Ito T."/>
            <person name="Fujiyama A."/>
            <person name="Inagaki F."/>
            <person name="Takami H."/>
        </authorList>
    </citation>
    <scope>NUCLEOTIDE SEQUENCE</scope>
    <source>
        <strain evidence="2">Expedition CK06-06</strain>
    </source>
</reference>
<name>X1E427_9ZZZZ</name>
<proteinExistence type="predicted"/>
<feature type="region of interest" description="Disordered" evidence="1">
    <location>
        <begin position="47"/>
        <end position="70"/>
    </location>
</feature>
<dbReference type="AlphaFoldDB" id="X1E427"/>
<comment type="caution">
    <text evidence="2">The sequence shown here is derived from an EMBL/GenBank/DDBJ whole genome shotgun (WGS) entry which is preliminary data.</text>
</comment>
<protein>
    <submittedName>
        <fullName evidence="2">Uncharacterized protein</fullName>
    </submittedName>
</protein>
<evidence type="ECO:0000256" key="1">
    <source>
        <dbReference type="SAM" id="MobiDB-lite"/>
    </source>
</evidence>